<gene>
    <name evidence="2" type="ORF">SNOG_10977</name>
</gene>
<organism evidence="2 3">
    <name type="scientific">Phaeosphaeria nodorum (strain SN15 / ATCC MYA-4574 / FGSC 10173)</name>
    <name type="common">Glume blotch fungus</name>
    <name type="synonym">Parastagonospora nodorum</name>
    <dbReference type="NCBI Taxonomy" id="321614"/>
    <lineage>
        <taxon>Eukaryota</taxon>
        <taxon>Fungi</taxon>
        <taxon>Dikarya</taxon>
        <taxon>Ascomycota</taxon>
        <taxon>Pezizomycotina</taxon>
        <taxon>Dothideomycetes</taxon>
        <taxon>Pleosporomycetidae</taxon>
        <taxon>Pleosporales</taxon>
        <taxon>Pleosporineae</taxon>
        <taxon>Phaeosphaeriaceae</taxon>
        <taxon>Parastagonospora</taxon>
    </lineage>
</organism>
<reference evidence="3" key="1">
    <citation type="journal article" date="2007" name="Plant Cell">
        <title>Dothideomycete-plant interactions illuminated by genome sequencing and EST analysis of the wheat pathogen Stagonospora nodorum.</title>
        <authorList>
            <person name="Hane J.K."/>
            <person name="Lowe R.G."/>
            <person name="Solomon P.S."/>
            <person name="Tan K.C."/>
            <person name="Schoch C.L."/>
            <person name="Spatafora J.W."/>
            <person name="Crous P.W."/>
            <person name="Kodira C."/>
            <person name="Birren B.W."/>
            <person name="Galagan J.E."/>
            <person name="Torriani S.F."/>
            <person name="McDonald B.A."/>
            <person name="Oliver R.P."/>
        </authorList>
    </citation>
    <scope>NUCLEOTIDE SEQUENCE [LARGE SCALE GENOMIC DNA]</scope>
    <source>
        <strain evidence="3">SN15 / ATCC MYA-4574 / FGSC 10173</strain>
    </source>
</reference>
<accession>Q0UB87</accession>
<feature type="compositionally biased region" description="Pro residues" evidence="1">
    <location>
        <begin position="47"/>
        <end position="59"/>
    </location>
</feature>
<feature type="region of interest" description="Disordered" evidence="1">
    <location>
        <begin position="171"/>
        <end position="242"/>
    </location>
</feature>
<dbReference type="VEuPathDB" id="FungiDB:JI435_109770"/>
<feature type="region of interest" description="Disordered" evidence="1">
    <location>
        <begin position="25"/>
        <end position="146"/>
    </location>
</feature>
<proteinExistence type="predicted"/>
<dbReference type="RefSeq" id="XP_001801233.1">
    <property type="nucleotide sequence ID" value="XM_001801181.1"/>
</dbReference>
<feature type="region of interest" description="Disordered" evidence="1">
    <location>
        <begin position="257"/>
        <end position="283"/>
    </location>
</feature>
<feature type="compositionally biased region" description="Low complexity" evidence="1">
    <location>
        <begin position="204"/>
        <end position="229"/>
    </location>
</feature>
<dbReference type="EMBL" id="CH445342">
    <property type="protein sequence ID" value="EAT81476.2"/>
    <property type="molecule type" value="Genomic_DNA"/>
</dbReference>
<evidence type="ECO:0000313" key="3">
    <source>
        <dbReference type="Proteomes" id="UP000001055"/>
    </source>
</evidence>
<feature type="compositionally biased region" description="Low complexity" evidence="1">
    <location>
        <begin position="102"/>
        <end position="119"/>
    </location>
</feature>
<feature type="compositionally biased region" description="Low complexity" evidence="1">
    <location>
        <begin position="181"/>
        <end position="195"/>
    </location>
</feature>
<evidence type="ECO:0000256" key="1">
    <source>
        <dbReference type="SAM" id="MobiDB-lite"/>
    </source>
</evidence>
<dbReference type="InParanoid" id="Q0UB87"/>
<sequence>MHKTLLTHRLLADFSDPTHQHTVMASRANPMGLGGAGARKSRGGQSMPPPHMAGGPAPPRSSHRPASNAAPRVASHHPSRTPTSRHPSRNLVPPTPSHGMLPPRSSRAPASSHRAPQPSYHSSRQQHPPLDFGRSGPPPIPYDQRPSQIALANGQSRGPRVVSGAQHAFAPGDYTKVGQGQRASQHRQSQVRQSQAYQSQGHASQIRQSQYQQSQGQPRQSQQYQQSQSHGGFRPSGVEQYDNGGISVEQVEDFVLHYPSGPIPGRSMPSRRGASPNEQEPLIGGQEGASLVRRMYNHPNELVWLAFVMMFQQQGGCS</sequence>
<dbReference type="GeneID" id="5978141"/>
<dbReference type="AlphaFoldDB" id="Q0UB87"/>
<dbReference type="Proteomes" id="UP000001055">
    <property type="component" value="Unassembled WGS sequence"/>
</dbReference>
<protein>
    <submittedName>
        <fullName evidence="2">Uncharacterized protein</fullName>
    </submittedName>
</protein>
<evidence type="ECO:0000313" key="2">
    <source>
        <dbReference type="EMBL" id="EAT81476.2"/>
    </source>
</evidence>
<dbReference type="KEGG" id="pno:SNOG_10977"/>
<name>Q0UB87_PHANO</name>